<evidence type="ECO:0000313" key="1">
    <source>
        <dbReference type="EMBL" id="MBI4726546.1"/>
    </source>
</evidence>
<sequence>MIIDDMSRICYSLIILFCAFPGYGLPNNGLSAEEIPWSYQYYYNQFINDPVQFNKRSLPFTQCLLQNFIVLYQRNYSKSSCQFVPSCSRYSYLSFELYSQPKAVVNTLCRLWRCNGSTAGQYQRLDDFYFDPPLVLAKHSDEPQGEANVFQPDYINWLINKKEWTLLYQHCTEREYRSPSSSNRLLLTKTALQLRRYDRALLWIKNEDGDTAAVLRAITHFRMGQYGAAKEEIARCPLAGDLKLKGQAFWLHSFIEQPEKQDTLYLVAIARDTSNTHMNHIALRASRLLQERPRWPSVVSSAIIPGAGQAANGFPTDGLFAFVFVAGTGAAAAHDLRTKNYGGTALWGLGFIFSYASNLVSAAQAPRKRNIRYIRQLHAELNQLYTPGSNDFDY</sequence>
<evidence type="ECO:0000313" key="2">
    <source>
        <dbReference type="Proteomes" id="UP000736328"/>
    </source>
</evidence>
<dbReference type="Pfam" id="PF01809">
    <property type="entry name" value="YidD"/>
    <property type="match status" value="1"/>
</dbReference>
<dbReference type="AlphaFoldDB" id="A0A933MKL8"/>
<name>A0A933MKL8_UNCT6</name>
<comment type="caution">
    <text evidence="1">The sequence shown here is derived from an EMBL/GenBank/DDBJ whole genome shotgun (WGS) entry which is preliminary data.</text>
</comment>
<gene>
    <name evidence="1" type="primary">yidD</name>
    <name evidence="1" type="ORF">HY768_04875</name>
</gene>
<dbReference type="EMBL" id="JACQXR010000059">
    <property type="protein sequence ID" value="MBI4726546.1"/>
    <property type="molecule type" value="Genomic_DNA"/>
</dbReference>
<dbReference type="InterPro" id="IPR002696">
    <property type="entry name" value="Membr_insert_effic_factor_YidD"/>
</dbReference>
<accession>A0A933MKL8</accession>
<reference evidence="1" key="1">
    <citation type="submission" date="2020-07" db="EMBL/GenBank/DDBJ databases">
        <title>Huge and variable diversity of episymbiotic CPR bacteria and DPANN archaea in groundwater ecosystems.</title>
        <authorList>
            <person name="He C.Y."/>
            <person name="Keren R."/>
            <person name="Whittaker M."/>
            <person name="Farag I.F."/>
            <person name="Doudna J."/>
            <person name="Cate J.H.D."/>
            <person name="Banfield J.F."/>
        </authorList>
    </citation>
    <scope>NUCLEOTIDE SEQUENCE</scope>
    <source>
        <strain evidence="1">NC_groundwater_1520_Pr4_B-0.1um_53_5</strain>
    </source>
</reference>
<dbReference type="Proteomes" id="UP000736328">
    <property type="component" value="Unassembled WGS sequence"/>
</dbReference>
<protein>
    <submittedName>
        <fullName evidence="1">Membrane protein insertion efficiency factor YidD</fullName>
    </submittedName>
</protein>
<organism evidence="1 2">
    <name type="scientific">candidate division TA06 bacterium</name>
    <dbReference type="NCBI Taxonomy" id="2250710"/>
    <lineage>
        <taxon>Bacteria</taxon>
        <taxon>Bacteria division TA06</taxon>
    </lineage>
</organism>
<dbReference type="SMART" id="SM01234">
    <property type="entry name" value="Haemolytic"/>
    <property type="match status" value="1"/>
</dbReference>
<proteinExistence type="predicted"/>